<evidence type="ECO:0000313" key="1">
    <source>
        <dbReference type="EMBL" id="KAF9480705.1"/>
    </source>
</evidence>
<reference evidence="1" key="1">
    <citation type="submission" date="2020-11" db="EMBL/GenBank/DDBJ databases">
        <authorList>
            <consortium name="DOE Joint Genome Institute"/>
            <person name="Ahrendt S."/>
            <person name="Riley R."/>
            <person name="Andreopoulos W."/>
            <person name="Labutti K."/>
            <person name="Pangilinan J."/>
            <person name="Ruiz-Duenas F.J."/>
            <person name="Barrasa J.M."/>
            <person name="Sanchez-Garcia M."/>
            <person name="Camarero S."/>
            <person name="Miyauchi S."/>
            <person name="Serrano A."/>
            <person name="Linde D."/>
            <person name="Babiker R."/>
            <person name="Drula E."/>
            <person name="Ayuso-Fernandez I."/>
            <person name="Pacheco R."/>
            <person name="Padilla G."/>
            <person name="Ferreira P."/>
            <person name="Barriuso J."/>
            <person name="Kellner H."/>
            <person name="Castanera R."/>
            <person name="Alfaro M."/>
            <person name="Ramirez L."/>
            <person name="Pisabarro A.G."/>
            <person name="Kuo A."/>
            <person name="Tritt A."/>
            <person name="Lipzen A."/>
            <person name="He G."/>
            <person name="Yan M."/>
            <person name="Ng V."/>
            <person name="Cullen D."/>
            <person name="Martin F."/>
            <person name="Rosso M.-N."/>
            <person name="Henrissat B."/>
            <person name="Hibbett D."/>
            <person name="Martinez A.T."/>
            <person name="Grigoriev I.V."/>
        </authorList>
    </citation>
    <scope>NUCLEOTIDE SEQUENCE</scope>
    <source>
        <strain evidence="1">CIRM-BRFM 674</strain>
    </source>
</reference>
<dbReference type="OrthoDB" id="3261136at2759"/>
<gene>
    <name evidence="1" type="ORF">BDN70DRAFT_773884</name>
</gene>
<keyword evidence="2" id="KW-1185">Reference proteome</keyword>
<evidence type="ECO:0000313" key="2">
    <source>
        <dbReference type="Proteomes" id="UP000807469"/>
    </source>
</evidence>
<sequence>MALPKGIPTLKHFVTKRYTRPDNVWCTAGILEDITRCETDTYLQPPYTDHFPIVTIVDMPQVRTLPTPSHNFRMADWEAFCEDLSTRVLEMPEPAEITTKEELQEAAAALTNAMQETIKATIKVNKPCPNSKRWWNMELDNLRREVNKLSRLAYRFRAFPEHECHEEHRLQANEY</sequence>
<dbReference type="EMBL" id="MU155190">
    <property type="protein sequence ID" value="KAF9480705.1"/>
    <property type="molecule type" value="Genomic_DNA"/>
</dbReference>
<name>A0A9P5Z5Q0_9AGAR</name>
<feature type="non-terminal residue" evidence="1">
    <location>
        <position position="175"/>
    </location>
</feature>
<evidence type="ECO:0008006" key="3">
    <source>
        <dbReference type="Google" id="ProtNLM"/>
    </source>
</evidence>
<accession>A0A9P5Z5Q0</accession>
<proteinExistence type="predicted"/>
<dbReference type="Proteomes" id="UP000807469">
    <property type="component" value="Unassembled WGS sequence"/>
</dbReference>
<comment type="caution">
    <text evidence="1">The sequence shown here is derived from an EMBL/GenBank/DDBJ whole genome shotgun (WGS) entry which is preliminary data.</text>
</comment>
<dbReference type="AlphaFoldDB" id="A0A9P5Z5Q0"/>
<protein>
    <recommendedName>
        <fullName evidence="3">Endonuclease/exonuclease/phosphatase domain-containing protein</fullName>
    </recommendedName>
</protein>
<organism evidence="1 2">
    <name type="scientific">Pholiota conissans</name>
    <dbReference type="NCBI Taxonomy" id="109636"/>
    <lineage>
        <taxon>Eukaryota</taxon>
        <taxon>Fungi</taxon>
        <taxon>Dikarya</taxon>
        <taxon>Basidiomycota</taxon>
        <taxon>Agaricomycotina</taxon>
        <taxon>Agaricomycetes</taxon>
        <taxon>Agaricomycetidae</taxon>
        <taxon>Agaricales</taxon>
        <taxon>Agaricineae</taxon>
        <taxon>Strophariaceae</taxon>
        <taxon>Pholiota</taxon>
    </lineage>
</organism>